<accession>A0ABP5RXI9</accession>
<dbReference type="Proteomes" id="UP001500305">
    <property type="component" value="Unassembled WGS sequence"/>
</dbReference>
<gene>
    <name evidence="1" type="ORF">GCM10010430_77750</name>
</gene>
<evidence type="ECO:0000313" key="2">
    <source>
        <dbReference type="Proteomes" id="UP001500305"/>
    </source>
</evidence>
<name>A0ABP5RXI9_9ACTN</name>
<keyword evidence="2" id="KW-1185">Reference proteome</keyword>
<reference evidence="2" key="1">
    <citation type="journal article" date="2019" name="Int. J. Syst. Evol. Microbiol.">
        <title>The Global Catalogue of Microorganisms (GCM) 10K type strain sequencing project: providing services to taxonomists for standard genome sequencing and annotation.</title>
        <authorList>
            <consortium name="The Broad Institute Genomics Platform"/>
            <consortium name="The Broad Institute Genome Sequencing Center for Infectious Disease"/>
            <person name="Wu L."/>
            <person name="Ma J."/>
        </authorList>
    </citation>
    <scope>NUCLEOTIDE SEQUENCE [LARGE SCALE GENOMIC DNA]</scope>
    <source>
        <strain evidence="2">JCM 7356</strain>
    </source>
</reference>
<dbReference type="EMBL" id="BAAATR010000074">
    <property type="protein sequence ID" value="GAA2280225.1"/>
    <property type="molecule type" value="Genomic_DNA"/>
</dbReference>
<dbReference type="RefSeq" id="WP_344641277.1">
    <property type="nucleotide sequence ID" value="NZ_BAAATR010000074.1"/>
</dbReference>
<evidence type="ECO:0000313" key="1">
    <source>
        <dbReference type="EMBL" id="GAA2280225.1"/>
    </source>
</evidence>
<proteinExistence type="predicted"/>
<sequence>MNSGDADRARERLKAAADRLATDAAMLATASAPAREAGLAARVADLRRAVVTAGRAGIPYELIAHDSHMDLETIERWITLDDLGPRHRPPEDGPRITRA</sequence>
<protein>
    <submittedName>
        <fullName evidence="1">Uncharacterized protein</fullName>
    </submittedName>
</protein>
<organism evidence="1 2">
    <name type="scientific">Kitasatospora cystarginea</name>
    <dbReference type="NCBI Taxonomy" id="58350"/>
    <lineage>
        <taxon>Bacteria</taxon>
        <taxon>Bacillati</taxon>
        <taxon>Actinomycetota</taxon>
        <taxon>Actinomycetes</taxon>
        <taxon>Kitasatosporales</taxon>
        <taxon>Streptomycetaceae</taxon>
        <taxon>Kitasatospora</taxon>
    </lineage>
</organism>
<comment type="caution">
    <text evidence="1">The sequence shown here is derived from an EMBL/GenBank/DDBJ whole genome shotgun (WGS) entry which is preliminary data.</text>
</comment>